<evidence type="ECO:0000256" key="2">
    <source>
        <dbReference type="SAM" id="SignalP"/>
    </source>
</evidence>
<feature type="signal peptide" evidence="2">
    <location>
        <begin position="1"/>
        <end position="31"/>
    </location>
</feature>
<evidence type="ECO:0000313" key="3">
    <source>
        <dbReference type="EMBL" id="GAA3032563.1"/>
    </source>
</evidence>
<proteinExistence type="predicted"/>
<protein>
    <submittedName>
        <fullName evidence="3">Uncharacterized protein</fullName>
    </submittedName>
</protein>
<name>A0ABP6L8T7_9ACTN</name>
<feature type="chain" id="PRO_5046534041" evidence="2">
    <location>
        <begin position="32"/>
        <end position="263"/>
    </location>
</feature>
<reference evidence="4" key="1">
    <citation type="journal article" date="2019" name="Int. J. Syst. Evol. Microbiol.">
        <title>The Global Catalogue of Microorganisms (GCM) 10K type strain sequencing project: providing services to taxonomists for standard genome sequencing and annotation.</title>
        <authorList>
            <consortium name="The Broad Institute Genomics Platform"/>
            <consortium name="The Broad Institute Genome Sequencing Center for Infectious Disease"/>
            <person name="Wu L."/>
            <person name="Ma J."/>
        </authorList>
    </citation>
    <scope>NUCLEOTIDE SEQUENCE [LARGE SCALE GENOMIC DNA]</scope>
    <source>
        <strain evidence="4">JCM 14234</strain>
    </source>
</reference>
<feature type="region of interest" description="Disordered" evidence="1">
    <location>
        <begin position="61"/>
        <end position="82"/>
    </location>
</feature>
<organism evidence="3 4">
    <name type="scientific">Gordonia defluvii</name>
    <dbReference type="NCBI Taxonomy" id="283718"/>
    <lineage>
        <taxon>Bacteria</taxon>
        <taxon>Bacillati</taxon>
        <taxon>Actinomycetota</taxon>
        <taxon>Actinomycetes</taxon>
        <taxon>Mycobacteriales</taxon>
        <taxon>Gordoniaceae</taxon>
        <taxon>Gordonia</taxon>
    </lineage>
</organism>
<keyword evidence="2" id="KW-0732">Signal</keyword>
<dbReference type="RefSeq" id="WP_344716472.1">
    <property type="nucleotide sequence ID" value="NZ_BAAAVS010000019.1"/>
</dbReference>
<sequence>MQGYKRRRATGRRVRIAGSVAMALVLATALACVNGCSIVADLATPDHSRTIVIPGTNALTTESSTATASAGPSDDGDTASGQWDDYSYGHVVSVAPRADAQRYHRAAKSPDAPLTTTSGFHFSSPDRGVQCSTGANGTGTLTCLSPHVKAAQRAPQGTPTTCKWNSEMVTLGPGAASAGACADLYPVLTRSAILPFGQTLAVGRFKCLNSVEGMYCLQSSGSGFAITKSGFREIDAHDRAPRSIRGPAPDEDRGRNNPSRPTP</sequence>
<dbReference type="Proteomes" id="UP001501035">
    <property type="component" value="Unassembled WGS sequence"/>
</dbReference>
<keyword evidence="4" id="KW-1185">Reference proteome</keyword>
<dbReference type="EMBL" id="BAAAVS010000019">
    <property type="protein sequence ID" value="GAA3032563.1"/>
    <property type="molecule type" value="Genomic_DNA"/>
</dbReference>
<feature type="compositionally biased region" description="Low complexity" evidence="1">
    <location>
        <begin position="61"/>
        <end position="73"/>
    </location>
</feature>
<gene>
    <name evidence="3" type="ORF">GCM10010528_12140</name>
</gene>
<feature type="region of interest" description="Disordered" evidence="1">
    <location>
        <begin position="235"/>
        <end position="263"/>
    </location>
</feature>
<accession>A0ABP6L8T7</accession>
<evidence type="ECO:0000256" key="1">
    <source>
        <dbReference type="SAM" id="MobiDB-lite"/>
    </source>
</evidence>
<evidence type="ECO:0000313" key="4">
    <source>
        <dbReference type="Proteomes" id="UP001501035"/>
    </source>
</evidence>
<dbReference type="PROSITE" id="PS51257">
    <property type="entry name" value="PROKAR_LIPOPROTEIN"/>
    <property type="match status" value="1"/>
</dbReference>
<comment type="caution">
    <text evidence="3">The sequence shown here is derived from an EMBL/GenBank/DDBJ whole genome shotgun (WGS) entry which is preliminary data.</text>
</comment>